<dbReference type="RefSeq" id="WP_238309255.1">
    <property type="nucleotide sequence ID" value="NZ_BPQV01000001.1"/>
</dbReference>
<name>A0ABQ4T254_METOR</name>
<evidence type="ECO:0000256" key="1">
    <source>
        <dbReference type="ARBA" id="ARBA00010429"/>
    </source>
</evidence>
<organism evidence="15 16">
    <name type="scientific">Methylobacterium organophilum</name>
    <dbReference type="NCBI Taxonomy" id="410"/>
    <lineage>
        <taxon>Bacteria</taxon>
        <taxon>Pseudomonadati</taxon>
        <taxon>Pseudomonadota</taxon>
        <taxon>Alphaproteobacteria</taxon>
        <taxon>Hyphomicrobiales</taxon>
        <taxon>Methylobacteriaceae</taxon>
        <taxon>Methylobacterium</taxon>
    </lineage>
</organism>
<comment type="pathway">
    <text evidence="11">Sulfur metabolism; hydrogen sulfide biosynthesis; hydrogen sulfide from sulfite (NADPH route): step 1/1.</text>
</comment>
<dbReference type="EMBL" id="BPQV01000001">
    <property type="protein sequence ID" value="GJE25298.1"/>
    <property type="molecule type" value="Genomic_DNA"/>
</dbReference>
<keyword evidence="5 11" id="KW-0479">Metal-binding</keyword>
<evidence type="ECO:0000256" key="10">
    <source>
        <dbReference type="ARBA" id="ARBA00023192"/>
    </source>
</evidence>
<dbReference type="PROSITE" id="PS00365">
    <property type="entry name" value="NIR_SIR"/>
    <property type="match status" value="1"/>
</dbReference>
<feature type="domain" description="Nitrite/Sulfite reductase ferredoxin-like" evidence="14">
    <location>
        <begin position="107"/>
        <end position="167"/>
    </location>
</feature>
<dbReference type="InterPro" id="IPR006067">
    <property type="entry name" value="NO2/SO3_Rdtase_4Fe4S_dom"/>
</dbReference>
<reference evidence="15" key="1">
    <citation type="journal article" date="2021" name="Front. Microbiol.">
        <title>Comprehensive Comparative Genomics and Phenotyping of Methylobacterium Species.</title>
        <authorList>
            <person name="Alessa O."/>
            <person name="Ogura Y."/>
            <person name="Fujitani Y."/>
            <person name="Takami H."/>
            <person name="Hayashi T."/>
            <person name="Sahin N."/>
            <person name="Tani A."/>
        </authorList>
    </citation>
    <scope>NUCLEOTIDE SEQUENCE</scope>
    <source>
        <strain evidence="15">NBRC 15689</strain>
    </source>
</reference>
<feature type="region of interest" description="Disordered" evidence="12">
    <location>
        <begin position="1"/>
        <end position="33"/>
    </location>
</feature>
<evidence type="ECO:0000259" key="14">
    <source>
        <dbReference type="Pfam" id="PF03460"/>
    </source>
</evidence>
<feature type="binding site" evidence="11">
    <location>
        <position position="469"/>
    </location>
    <ligand>
        <name>[4Fe-4S] cluster</name>
        <dbReference type="ChEBI" id="CHEBI:49883"/>
    </ligand>
</feature>
<dbReference type="InterPro" id="IPR011786">
    <property type="entry name" value="CysI"/>
</dbReference>
<dbReference type="InterPro" id="IPR006066">
    <property type="entry name" value="NO2/SO3_Rdtase_FeS/sirohaem_BS"/>
</dbReference>
<keyword evidence="9 11" id="KW-0411">Iron-sulfur</keyword>
<dbReference type="EC" id="1.8.1.2" evidence="11"/>
<feature type="binding site" evidence="11">
    <location>
        <position position="514"/>
    </location>
    <ligand>
        <name>[4Fe-4S] cluster</name>
        <dbReference type="ChEBI" id="CHEBI:49883"/>
    </ligand>
</feature>
<dbReference type="Pfam" id="PF03460">
    <property type="entry name" value="NIR_SIR_ferr"/>
    <property type="match status" value="2"/>
</dbReference>
<protein>
    <recommendedName>
        <fullName evidence="11">Sulfite reductase [NADPH] hemoprotein beta-component</fullName>
        <shortName evidence="11">SiR-HP</shortName>
        <shortName evidence="11">SiRHP</shortName>
        <ecNumber evidence="11">1.8.1.2</ecNumber>
    </recommendedName>
</protein>
<feature type="domain" description="Nitrite/Sulfite reductase ferredoxin-like" evidence="14">
    <location>
        <begin position="386"/>
        <end position="452"/>
    </location>
</feature>
<gene>
    <name evidence="11 15" type="primary">cysI</name>
    <name evidence="15" type="ORF">LKMONMHP_0133</name>
</gene>
<feature type="binding site" evidence="11">
    <location>
        <position position="475"/>
    </location>
    <ligand>
        <name>[4Fe-4S] cluster</name>
        <dbReference type="ChEBI" id="CHEBI:49883"/>
    </ligand>
</feature>
<keyword evidence="4 11" id="KW-0349">Heme</keyword>
<evidence type="ECO:0000313" key="16">
    <source>
        <dbReference type="Proteomes" id="UP001055156"/>
    </source>
</evidence>
<comment type="catalytic activity">
    <reaction evidence="11">
        <text>hydrogen sulfide + 3 NADP(+) + 3 H2O = sulfite + 3 NADPH + 4 H(+)</text>
        <dbReference type="Rhea" id="RHEA:13801"/>
        <dbReference type="ChEBI" id="CHEBI:15377"/>
        <dbReference type="ChEBI" id="CHEBI:15378"/>
        <dbReference type="ChEBI" id="CHEBI:17359"/>
        <dbReference type="ChEBI" id="CHEBI:29919"/>
        <dbReference type="ChEBI" id="CHEBI:57783"/>
        <dbReference type="ChEBI" id="CHEBI:58349"/>
        <dbReference type="EC" id="1.8.1.2"/>
    </reaction>
</comment>
<comment type="cofactor">
    <cofactor evidence="11">
        <name>siroheme</name>
        <dbReference type="ChEBI" id="CHEBI:60052"/>
    </cofactor>
    <text evidence="11">Binds 1 siroheme per subunit.</text>
</comment>
<feature type="domain" description="Nitrite/sulphite reductase 4Fe-4S" evidence="13">
    <location>
        <begin position="207"/>
        <end position="365"/>
    </location>
</feature>
<keyword evidence="10 11" id="KW-0198">Cysteine biosynthesis</keyword>
<evidence type="ECO:0000256" key="3">
    <source>
        <dbReference type="ARBA" id="ARBA00022605"/>
    </source>
</evidence>
<dbReference type="Pfam" id="PF01077">
    <property type="entry name" value="NIR_SIR"/>
    <property type="match status" value="1"/>
</dbReference>
<evidence type="ECO:0000256" key="9">
    <source>
        <dbReference type="ARBA" id="ARBA00023014"/>
    </source>
</evidence>
<evidence type="ECO:0000256" key="12">
    <source>
        <dbReference type="SAM" id="MobiDB-lite"/>
    </source>
</evidence>
<comment type="caution">
    <text evidence="15">The sequence shown here is derived from an EMBL/GenBank/DDBJ whole genome shotgun (WGS) entry which is preliminary data.</text>
</comment>
<dbReference type="PRINTS" id="PR00397">
    <property type="entry name" value="SIROHAEM"/>
</dbReference>
<dbReference type="PANTHER" id="PTHR11493">
    <property type="entry name" value="SULFITE REDUCTASE [NADPH] SUBUNIT BETA-RELATED"/>
    <property type="match status" value="1"/>
</dbReference>
<keyword evidence="7 11" id="KW-0560">Oxidoreductase</keyword>
<dbReference type="NCBIfam" id="TIGR02041">
    <property type="entry name" value="CysI"/>
    <property type="match status" value="1"/>
</dbReference>
<comment type="function">
    <text evidence="11">Component of the sulfite reductase complex that catalyzes the 6-electron reduction of sulfite to sulfide. This is one of several activities required for the biosynthesis of L-cysteine from sulfate.</text>
</comment>
<dbReference type="InterPro" id="IPR045169">
    <property type="entry name" value="NO2/SO3_Rdtase_4Fe4S_prot"/>
</dbReference>
<sequence length="613" mass="67085">MDDHKPIDTTDGPAVETPGVGARRYETPPTGRPIDDAEAARAAGLSHNEHIKIASGYLRGTLADGLLKHATGAISDDDGQLVKFHGMYLQDDRDLRPERTKKKLDKAYSFMIRLRIAGGVVTPKQWLILDNIATTYANGTLRATTRQTFQYHGVIKSNLKRTMAAIDSALLDTIAACGDVNRNVMAATNPAQAGAHKAAYQLGKDISDTLLPKTQAWREIWLDGERVVGGEDEAVVEPVYGKTYLPRKFKIVVAVPPSNEVDIFAHDLGFIAILDKKNKVTGWNVTVGGGMGMTHGETDTFPRTADVMGFVKPEDALKVAEAVMTVQRDWGNRKVRKNARLKYTIERFGLAAFRAEVENRLGKKLEEPKPFTFTGNGDRFGWVEGEDGRHHLTLYVPSGRIKDVEGGPRFLSGLRRIAQVHEGDFRLTGNQNVIIANVPAAKRAEIEALVDEYALTKGAGALRRNSMACVALPTCGLALAESERYLPDLISELEESLARHGLQDEEITIRSTGCPNGCARPYIAEIGLVGRGPERYHLYLGAAFDGSRLSKLYKEDVTAGEIRATLDPLFAAYAKGRRKGEHFGDFVIRAGYVAKTGNGPDFHERTGALQPVA</sequence>
<evidence type="ECO:0000256" key="5">
    <source>
        <dbReference type="ARBA" id="ARBA00022723"/>
    </source>
</evidence>
<comment type="cofactor">
    <cofactor evidence="11">
        <name>[4Fe-4S] cluster</name>
        <dbReference type="ChEBI" id="CHEBI:49883"/>
    </cofactor>
    <text evidence="11">Binds 1 [4Fe-4S] cluster per subunit.</text>
</comment>
<proteinExistence type="inferred from homology"/>
<dbReference type="Gene3D" id="3.30.413.10">
    <property type="entry name" value="Sulfite Reductase Hemoprotein, domain 1"/>
    <property type="match status" value="2"/>
</dbReference>
<keyword evidence="16" id="KW-1185">Reference proteome</keyword>
<feature type="binding site" evidence="11">
    <location>
        <position position="518"/>
    </location>
    <ligand>
        <name>[4Fe-4S] cluster</name>
        <dbReference type="ChEBI" id="CHEBI:49883"/>
    </ligand>
</feature>
<dbReference type="HAMAP" id="MF_01540">
    <property type="entry name" value="CysI"/>
    <property type="match status" value="1"/>
</dbReference>
<keyword evidence="6 11" id="KW-0521">NADP</keyword>
<dbReference type="InterPro" id="IPR036136">
    <property type="entry name" value="Nit/Sulf_reduc_fer-like_dom_sf"/>
</dbReference>
<evidence type="ECO:0000256" key="2">
    <source>
        <dbReference type="ARBA" id="ARBA00022485"/>
    </source>
</evidence>
<dbReference type="NCBIfam" id="NF010029">
    <property type="entry name" value="PRK13504.1"/>
    <property type="match status" value="1"/>
</dbReference>
<keyword evidence="3 11" id="KW-0028">Amino-acid biosynthesis</keyword>
<dbReference type="Proteomes" id="UP001055156">
    <property type="component" value="Unassembled WGS sequence"/>
</dbReference>
<dbReference type="SUPFAM" id="SSF56014">
    <property type="entry name" value="Nitrite and sulphite reductase 4Fe-4S domain-like"/>
    <property type="match status" value="2"/>
</dbReference>
<evidence type="ECO:0000256" key="4">
    <source>
        <dbReference type="ARBA" id="ARBA00022617"/>
    </source>
</evidence>
<evidence type="ECO:0000313" key="15">
    <source>
        <dbReference type="EMBL" id="GJE25298.1"/>
    </source>
</evidence>
<feature type="binding site" description="axial binding residue" evidence="11">
    <location>
        <position position="518"/>
    </location>
    <ligand>
        <name>siroheme</name>
        <dbReference type="ChEBI" id="CHEBI:60052"/>
    </ligand>
    <ligandPart>
        <name>Fe</name>
        <dbReference type="ChEBI" id="CHEBI:18248"/>
    </ligandPart>
</feature>
<evidence type="ECO:0000259" key="13">
    <source>
        <dbReference type="Pfam" id="PF01077"/>
    </source>
</evidence>
<dbReference type="SUPFAM" id="SSF55124">
    <property type="entry name" value="Nitrite/Sulfite reductase N-terminal domain-like"/>
    <property type="match status" value="2"/>
</dbReference>
<comment type="similarity">
    <text evidence="1 11">Belongs to the nitrite and sulfite reductase 4Fe-4S domain family.</text>
</comment>
<evidence type="ECO:0000256" key="7">
    <source>
        <dbReference type="ARBA" id="ARBA00023002"/>
    </source>
</evidence>
<keyword evidence="2 11" id="KW-0004">4Fe-4S</keyword>
<dbReference type="InterPro" id="IPR045854">
    <property type="entry name" value="NO2/SO3_Rdtase_4Fe4S_sf"/>
</dbReference>
<reference evidence="15" key="2">
    <citation type="submission" date="2021-08" db="EMBL/GenBank/DDBJ databases">
        <authorList>
            <person name="Tani A."/>
            <person name="Ola A."/>
            <person name="Ogura Y."/>
            <person name="Katsura K."/>
            <person name="Hayashi T."/>
        </authorList>
    </citation>
    <scope>NUCLEOTIDE SEQUENCE</scope>
    <source>
        <strain evidence="15">NBRC 15689</strain>
    </source>
</reference>
<accession>A0ABQ4T254</accession>
<evidence type="ECO:0000256" key="8">
    <source>
        <dbReference type="ARBA" id="ARBA00023004"/>
    </source>
</evidence>
<dbReference type="PANTHER" id="PTHR11493:SF47">
    <property type="entry name" value="SULFITE REDUCTASE [NADPH] SUBUNIT BETA"/>
    <property type="match status" value="1"/>
</dbReference>
<evidence type="ECO:0000256" key="11">
    <source>
        <dbReference type="HAMAP-Rule" id="MF_01540"/>
    </source>
</evidence>
<dbReference type="InterPro" id="IPR005117">
    <property type="entry name" value="NiRdtase/SiRdtase_haem-b_fer"/>
</dbReference>
<keyword evidence="8 11" id="KW-0408">Iron</keyword>
<evidence type="ECO:0000256" key="6">
    <source>
        <dbReference type="ARBA" id="ARBA00022857"/>
    </source>
</evidence>
<comment type="subunit">
    <text evidence="11">Alpha(8)-beta(8). The alpha component is a flavoprotein, the beta component is a hemoprotein.</text>
</comment>